<keyword evidence="2" id="KW-1185">Reference proteome</keyword>
<dbReference type="RefSeq" id="WP_049000227.1">
    <property type="nucleotide sequence ID" value="NZ_JALLMC010000011.1"/>
</dbReference>
<proteinExistence type="predicted"/>
<accession>A0ABU6E874</accession>
<reference evidence="1 2" key="1">
    <citation type="submission" date="2022-04" db="EMBL/GenBank/DDBJ databases">
        <title>Whole genome surviellance of AMR bacteria from Assam, India: One Health Study.</title>
        <authorList>
            <person name="Mendem S.K."/>
            <person name="Rakshit O."/>
            <person name="Murugesan D."/>
            <person name="Shome R."/>
            <person name="Raisen C."/>
            <person name="Holmes M.A."/>
            <person name="Saikia K."/>
            <person name="Shome B.R."/>
        </authorList>
    </citation>
    <scope>NUCLEOTIDE SEQUENCE [LARGE SCALE GENOMIC DNA]</scope>
    <source>
        <strain evidence="1 2">MGG-11lp</strain>
    </source>
</reference>
<protein>
    <submittedName>
        <fullName evidence="1">Uncharacterized protein</fullName>
    </submittedName>
</protein>
<organism evidence="1 2">
    <name type="scientific">Enterobacter vonholyi</name>
    <dbReference type="NCBI Taxonomy" id="2797505"/>
    <lineage>
        <taxon>Bacteria</taxon>
        <taxon>Pseudomonadati</taxon>
        <taxon>Pseudomonadota</taxon>
        <taxon>Gammaproteobacteria</taxon>
        <taxon>Enterobacterales</taxon>
        <taxon>Enterobacteriaceae</taxon>
        <taxon>Enterobacter</taxon>
    </lineage>
</organism>
<evidence type="ECO:0000313" key="2">
    <source>
        <dbReference type="Proteomes" id="UP001306510"/>
    </source>
</evidence>
<name>A0ABU6E874_9ENTR</name>
<sequence length="111" mass="13116">MLKKLYFALPIVAMAGAVVFWLQPHYSAEEESYYRSVFCTIDHNDQEMFLRDMEKLVEGGNSEYALRQYHYIPALGEKMFNTWKELDIQEKKALSEDPQQCLAIMSERQRL</sequence>
<gene>
    <name evidence="1" type="ORF">MXM28_21545</name>
</gene>
<comment type="caution">
    <text evidence="1">The sequence shown here is derived from an EMBL/GenBank/DDBJ whole genome shotgun (WGS) entry which is preliminary data.</text>
</comment>
<dbReference type="EMBL" id="JALLMC010000011">
    <property type="protein sequence ID" value="MEB6412259.1"/>
    <property type="molecule type" value="Genomic_DNA"/>
</dbReference>
<evidence type="ECO:0000313" key="1">
    <source>
        <dbReference type="EMBL" id="MEB6412259.1"/>
    </source>
</evidence>
<dbReference type="Proteomes" id="UP001306510">
    <property type="component" value="Unassembled WGS sequence"/>
</dbReference>